<gene>
    <name evidence="2" type="ORF">OEA41_007071</name>
</gene>
<dbReference type="AlphaFoldDB" id="A0AAE0DL08"/>
<dbReference type="PANTHER" id="PTHR38698:SF1">
    <property type="entry name" value="FUNGAL PROTEIN"/>
    <property type="match status" value="1"/>
</dbReference>
<comment type="caution">
    <text evidence="2">The sequence shown here is derived from an EMBL/GenBank/DDBJ whole genome shotgun (WGS) entry which is preliminary data.</text>
</comment>
<feature type="compositionally biased region" description="Acidic residues" evidence="1">
    <location>
        <begin position="260"/>
        <end position="280"/>
    </location>
</feature>
<feature type="compositionally biased region" description="Basic and acidic residues" evidence="1">
    <location>
        <begin position="212"/>
        <end position="221"/>
    </location>
</feature>
<feature type="region of interest" description="Disordered" evidence="1">
    <location>
        <begin position="1"/>
        <end position="24"/>
    </location>
</feature>
<feature type="compositionally biased region" description="Basic and acidic residues" evidence="1">
    <location>
        <begin position="83"/>
        <end position="94"/>
    </location>
</feature>
<dbReference type="EMBL" id="JASNWA010000007">
    <property type="protein sequence ID" value="KAK3173739.1"/>
    <property type="molecule type" value="Genomic_DNA"/>
</dbReference>
<keyword evidence="3" id="KW-1185">Reference proteome</keyword>
<name>A0AAE0DL08_9LECA</name>
<dbReference type="Pfam" id="PF17104">
    <property type="entry name" value="YBL010C_LAA2"/>
    <property type="match status" value="1"/>
</dbReference>
<protein>
    <submittedName>
        <fullName evidence="2">Uncharacterized protein</fullName>
    </submittedName>
</protein>
<evidence type="ECO:0000313" key="3">
    <source>
        <dbReference type="Proteomes" id="UP001276659"/>
    </source>
</evidence>
<evidence type="ECO:0000256" key="1">
    <source>
        <dbReference type="SAM" id="MobiDB-lite"/>
    </source>
</evidence>
<organism evidence="2 3">
    <name type="scientific">Lepraria neglecta</name>
    <dbReference type="NCBI Taxonomy" id="209136"/>
    <lineage>
        <taxon>Eukaryota</taxon>
        <taxon>Fungi</taxon>
        <taxon>Dikarya</taxon>
        <taxon>Ascomycota</taxon>
        <taxon>Pezizomycotina</taxon>
        <taxon>Lecanoromycetes</taxon>
        <taxon>OSLEUM clade</taxon>
        <taxon>Lecanoromycetidae</taxon>
        <taxon>Lecanorales</taxon>
        <taxon>Lecanorineae</taxon>
        <taxon>Stereocaulaceae</taxon>
        <taxon>Lepraria</taxon>
    </lineage>
</organism>
<dbReference type="PANTHER" id="PTHR38698">
    <property type="entry name" value="EXPRESSED PROTEIN"/>
    <property type="match status" value="1"/>
</dbReference>
<feature type="region of interest" description="Disordered" evidence="1">
    <location>
        <begin position="55"/>
        <end position="146"/>
    </location>
</feature>
<accession>A0AAE0DL08</accession>
<feature type="compositionally biased region" description="Polar residues" evidence="1">
    <location>
        <begin position="123"/>
        <end position="135"/>
    </location>
</feature>
<feature type="region of interest" description="Disordered" evidence="1">
    <location>
        <begin position="446"/>
        <end position="501"/>
    </location>
</feature>
<reference evidence="2" key="1">
    <citation type="submission" date="2022-11" db="EMBL/GenBank/DDBJ databases">
        <title>Chromosomal genome sequence assembly and mating type (MAT) locus characterization of the leprose asexual lichenized fungus Lepraria neglecta (Nyl.) Erichsen.</title>
        <authorList>
            <person name="Allen J.L."/>
            <person name="Pfeffer B."/>
        </authorList>
    </citation>
    <scope>NUCLEOTIDE SEQUENCE</scope>
    <source>
        <strain evidence="2">Allen 5258</strain>
    </source>
</reference>
<sequence>MTDASNPPKSPTLLPPRKSVELEDPGAHDLGVLWSYYLADVAELQLIYLAEASASETEDDVFADAPEGQGSHSRPSSPIPITRVEKVDDRESHGEVPGTAAYNMRMQDAVPDELEVIPEGSGSRPSSRADQQANLASPGGMPIPKTVVEKVDPAAPSHGDVPGTAAHAIRKADAVPDAILKAPENQKISGSESVGDGITPEIPIPRTVVTRVDSEPAHGEVPDIDAFSIRQGDAEPDVVEKKGDVSSASPIAADGGFGPMDDEESEDESAGTDNNEANDDIDAKADEGFGDDFDDFEAGAENEDFGDFDDGFQQASASDEEGEETEPPAPSIQSLPPSTSLFPLLDFSELDALDDIIAATSPYLDEMFPSTKETYPPAPDQPSNRNSIFLTDRSLSLWSQLVAPPPLQPPNWVRSRIRRLFLVSLGVPVDLDEILPASKQKKLILPSIHLRSDSQSPPEGRRPGSRVRLKQDNTSSASVDHPSTAKASRKRKGPPSPPDLDLQAIKMLCATTDAALSNMTDSELRAHVNRLEELTTKASEVLEYWLKRRASALEDKEAFEGVIENLVKHARRVRK</sequence>
<evidence type="ECO:0000313" key="2">
    <source>
        <dbReference type="EMBL" id="KAK3173739.1"/>
    </source>
</evidence>
<proteinExistence type="predicted"/>
<dbReference type="Proteomes" id="UP001276659">
    <property type="component" value="Unassembled WGS sequence"/>
</dbReference>
<feature type="region of interest" description="Disordered" evidence="1">
    <location>
        <begin position="183"/>
        <end position="337"/>
    </location>
</feature>
<feature type="compositionally biased region" description="Acidic residues" evidence="1">
    <location>
        <begin position="288"/>
        <end position="310"/>
    </location>
</feature>
<dbReference type="InterPro" id="IPR031355">
    <property type="entry name" value="YBL010C/LAA2-like"/>
</dbReference>